<sequence length="444" mass="51528">MNYKGTIPPELIDSIKNGKCILFVGAGLSAKIKRTNRKQLPLWGAFLSELLEWAKSKNAMFWNGPDEIEEIIKKGNYLLAAQELQECVTLGEFSEFLNSVFRDLDVKPSETHKNIFKIPFRALLTTNYDNLLEGAYALTHSGQVPIKFTQEDLNTISSPLRSEEFFIFKIHGDVDRPESIILGSRSYNQILFRTPEYIHFLETLFTTHTVLFVGFSGEDVDFDFVINRLSTIYSRTLNKHYILLPNSKYNLTEKRRLLLDKRLEVIEYEPDKTHSQVDAFFESLDDIISNKTSVNKDKKTNNNLPTKKDRGYDTTEFLIISSKTFQEKYNDLVGDVISNIGEYSGWMWFYGLESLKEDELINDLLKRAKNVIIFFDEEVLKIKEVEYLFDIITLREIDKQMKIVPIGIGSFDAPVFLRRRMTFLKEPVDKRSLSNIIKSQIRIK</sequence>
<evidence type="ECO:0000256" key="1">
    <source>
        <dbReference type="ARBA" id="ARBA00022553"/>
    </source>
</evidence>
<evidence type="ECO:0000313" key="4">
    <source>
        <dbReference type="Proteomes" id="UP001500736"/>
    </source>
</evidence>
<organism evidence="3 4">
    <name type="scientific">Gaetbulibacter jejuensis</name>
    <dbReference type="NCBI Taxonomy" id="584607"/>
    <lineage>
        <taxon>Bacteria</taxon>
        <taxon>Pseudomonadati</taxon>
        <taxon>Bacteroidota</taxon>
        <taxon>Flavobacteriia</taxon>
        <taxon>Flavobacteriales</taxon>
        <taxon>Flavobacteriaceae</taxon>
        <taxon>Gaetbulibacter</taxon>
    </lineage>
</organism>
<keyword evidence="1" id="KW-0597">Phosphoprotein</keyword>
<dbReference type="PANTHER" id="PTHR28623">
    <property type="entry name" value="PROTEIN FAM118B"/>
    <property type="match status" value="1"/>
</dbReference>
<dbReference type="SUPFAM" id="SSF52467">
    <property type="entry name" value="DHS-like NAD/FAD-binding domain"/>
    <property type="match status" value="1"/>
</dbReference>
<name>A0ABP3V1M8_9FLAO</name>
<proteinExistence type="predicted"/>
<dbReference type="Pfam" id="PF13289">
    <property type="entry name" value="SIR2_2"/>
    <property type="match status" value="1"/>
</dbReference>
<evidence type="ECO:0000256" key="2">
    <source>
        <dbReference type="ARBA" id="ARBA00022990"/>
    </source>
</evidence>
<keyword evidence="4" id="KW-1185">Reference proteome</keyword>
<dbReference type="Proteomes" id="UP001500736">
    <property type="component" value="Unassembled WGS sequence"/>
</dbReference>
<dbReference type="EMBL" id="BAAAGF010000002">
    <property type="protein sequence ID" value="GAA0744693.1"/>
    <property type="molecule type" value="Genomic_DNA"/>
</dbReference>
<dbReference type="InterPro" id="IPR029035">
    <property type="entry name" value="DHS-like_NAD/FAD-binding_dom"/>
</dbReference>
<gene>
    <name evidence="3" type="ORF">GCM10009431_19070</name>
</gene>
<keyword evidence="2" id="KW-0007">Acetylation</keyword>
<reference evidence="4" key="1">
    <citation type="journal article" date="2019" name="Int. J. Syst. Evol. Microbiol.">
        <title>The Global Catalogue of Microorganisms (GCM) 10K type strain sequencing project: providing services to taxonomists for standard genome sequencing and annotation.</title>
        <authorList>
            <consortium name="The Broad Institute Genomics Platform"/>
            <consortium name="The Broad Institute Genome Sequencing Center for Infectious Disease"/>
            <person name="Wu L."/>
            <person name="Ma J."/>
        </authorList>
    </citation>
    <scope>NUCLEOTIDE SEQUENCE [LARGE SCALE GENOMIC DNA]</scope>
    <source>
        <strain evidence="4">JCM 15976</strain>
    </source>
</reference>
<evidence type="ECO:0008006" key="5">
    <source>
        <dbReference type="Google" id="ProtNLM"/>
    </source>
</evidence>
<dbReference type="InterPro" id="IPR038916">
    <property type="entry name" value="FAM118"/>
</dbReference>
<protein>
    <recommendedName>
        <fullName evidence="5">SIR2-like domain-containing protein</fullName>
    </recommendedName>
</protein>
<dbReference type="RefSeq" id="WP_343797785.1">
    <property type="nucleotide sequence ID" value="NZ_BAAAGF010000002.1"/>
</dbReference>
<dbReference type="PANTHER" id="PTHR28623:SF1">
    <property type="entry name" value="PROTEIN FAM118B"/>
    <property type="match status" value="1"/>
</dbReference>
<comment type="caution">
    <text evidence="3">The sequence shown here is derived from an EMBL/GenBank/DDBJ whole genome shotgun (WGS) entry which is preliminary data.</text>
</comment>
<evidence type="ECO:0000313" key="3">
    <source>
        <dbReference type="EMBL" id="GAA0744693.1"/>
    </source>
</evidence>
<accession>A0ABP3V1M8</accession>